<keyword evidence="2" id="KW-1185">Reference proteome</keyword>
<reference evidence="1 2" key="1">
    <citation type="submission" date="2020-04" db="EMBL/GenBank/DDBJ databases">
        <authorList>
            <person name="De Canck E."/>
        </authorList>
    </citation>
    <scope>NUCLEOTIDE SEQUENCE [LARGE SCALE GENOMIC DNA]</scope>
    <source>
        <strain evidence="1 2">LMG 26845</strain>
    </source>
</reference>
<gene>
    <name evidence="1" type="ORF">LMG26845_01339</name>
</gene>
<sequence length="30" mass="3413">MAEEAKGDIHGHAGLVLINDGWMHERLFKH</sequence>
<dbReference type="Proteomes" id="UP000507979">
    <property type="component" value="Unassembled WGS sequence"/>
</dbReference>
<dbReference type="EMBL" id="CADIJR010000008">
    <property type="protein sequence ID" value="CAB3634028.1"/>
    <property type="molecule type" value="Genomic_DNA"/>
</dbReference>
<dbReference type="AlphaFoldDB" id="A0A6J4ZKI5"/>
<accession>A0A6J4ZKI5</accession>
<organism evidence="1 2">
    <name type="scientific">Achromobacter insuavis</name>
    <dbReference type="NCBI Taxonomy" id="1287735"/>
    <lineage>
        <taxon>Bacteria</taxon>
        <taxon>Pseudomonadati</taxon>
        <taxon>Pseudomonadota</taxon>
        <taxon>Betaproteobacteria</taxon>
        <taxon>Burkholderiales</taxon>
        <taxon>Alcaligenaceae</taxon>
        <taxon>Achromobacter</taxon>
    </lineage>
</organism>
<name>A0A6J4ZKI5_9BURK</name>
<proteinExistence type="predicted"/>
<evidence type="ECO:0000313" key="2">
    <source>
        <dbReference type="Proteomes" id="UP000507979"/>
    </source>
</evidence>
<evidence type="ECO:0000313" key="1">
    <source>
        <dbReference type="EMBL" id="CAB3634028.1"/>
    </source>
</evidence>
<protein>
    <submittedName>
        <fullName evidence="1">Uncharacterized protein</fullName>
    </submittedName>
</protein>